<evidence type="ECO:0000256" key="5">
    <source>
        <dbReference type="SAM" id="MobiDB-lite"/>
    </source>
</evidence>
<dbReference type="Gene3D" id="3.40.50.300">
    <property type="entry name" value="P-loop containing nucleotide triphosphate hydrolases"/>
    <property type="match status" value="2"/>
</dbReference>
<keyword evidence="2 6" id="KW-0812">Transmembrane</keyword>
<feature type="transmembrane region" description="Helical" evidence="6">
    <location>
        <begin position="305"/>
        <end position="328"/>
    </location>
</feature>
<proteinExistence type="predicted"/>
<organism evidence="9">
    <name type="scientific">Palpitomonas bilix</name>
    <dbReference type="NCBI Taxonomy" id="652834"/>
    <lineage>
        <taxon>Eukaryota</taxon>
        <taxon>Eukaryota incertae sedis</taxon>
    </lineage>
</organism>
<dbReference type="SUPFAM" id="SSF90123">
    <property type="entry name" value="ABC transporter transmembrane region"/>
    <property type="match status" value="1"/>
</dbReference>
<dbReference type="InterPro" id="IPR003439">
    <property type="entry name" value="ABC_transporter-like_ATP-bd"/>
</dbReference>
<dbReference type="InterPro" id="IPR036640">
    <property type="entry name" value="ABC1_TM_sf"/>
</dbReference>
<feature type="transmembrane region" description="Helical" evidence="6">
    <location>
        <begin position="582"/>
        <end position="603"/>
    </location>
</feature>
<evidence type="ECO:0000313" key="9">
    <source>
        <dbReference type="EMBL" id="CAE0269119.1"/>
    </source>
</evidence>
<dbReference type="InterPro" id="IPR039421">
    <property type="entry name" value="Type_1_exporter"/>
</dbReference>
<dbReference type="Pfam" id="PF00664">
    <property type="entry name" value="ABC_membrane"/>
    <property type="match status" value="1"/>
</dbReference>
<feature type="transmembrane region" description="Helical" evidence="6">
    <location>
        <begin position="551"/>
        <end position="576"/>
    </location>
</feature>
<dbReference type="GO" id="GO:0016020">
    <property type="term" value="C:membrane"/>
    <property type="evidence" value="ECO:0007669"/>
    <property type="project" value="UniProtKB-SubCell"/>
</dbReference>
<keyword evidence="4 6" id="KW-0472">Membrane</keyword>
<feature type="transmembrane region" description="Helical" evidence="6">
    <location>
        <begin position="348"/>
        <end position="368"/>
    </location>
</feature>
<dbReference type="Pfam" id="PF00005">
    <property type="entry name" value="ABC_tran"/>
    <property type="match status" value="1"/>
</dbReference>
<evidence type="ECO:0000256" key="1">
    <source>
        <dbReference type="ARBA" id="ARBA00004141"/>
    </source>
</evidence>
<dbReference type="Gene3D" id="1.20.1560.10">
    <property type="entry name" value="ABC transporter type 1, transmembrane domain"/>
    <property type="match status" value="2"/>
</dbReference>
<evidence type="ECO:0000256" key="6">
    <source>
        <dbReference type="SAM" id="Phobius"/>
    </source>
</evidence>
<accession>A0A7S3GKL2</accession>
<dbReference type="GO" id="GO:0005524">
    <property type="term" value="F:ATP binding"/>
    <property type="evidence" value="ECO:0007669"/>
    <property type="project" value="InterPro"/>
</dbReference>
<evidence type="ECO:0000259" key="8">
    <source>
        <dbReference type="PROSITE" id="PS50929"/>
    </source>
</evidence>
<dbReference type="InterPro" id="IPR011527">
    <property type="entry name" value="ABC1_TM_dom"/>
</dbReference>
<sequence>MVLFTKVTGMMVLAMAMVCSLLQPARVLKAHTAKTSATGLVFILTPMVIERQQGGTDRSSFFCEKRVGDLDAITEKAREAMKIAKAVATAIEASEPEPPTPAVDLGSAKEPVEPETPLEPFEDERLDVFHASLSSALRAEKPMKVVEKTKQAAPTEGARATLEGKWRGEVYYPSTGTSVDVTLFFAKDKEGRLLGRADIPYYDVNNGTLNVTAEDPENGYTRFGLIVDDEGAAITFECYLQGIAKVSGNVACKGAAFADDTHGQFKATKTGEVDGVRARFGRSAANKEAFFPLFYELINVTNPSIAVSIPAFILTVTSGILPMVFLLFMARALNSGIRGSNAFDLTAAGYYAAYGVLIGVIYGVVLFARDSLIGLLGEKVSERLRARAFLSLANADIQFVEEVGAAALTSKIEKSSDAVKGSFVESTFVIIRNFVAIFTGVVGGLLMGWQIALVAIAVAVIFGLFLGLLMRHRNRHAGVISRWSWLGNVSMARDLTAARGIMELERRMIFESLDAVRSVHYTNNALSERSRFLHAASERARKSIMISLVDGFFDALTFTVLLLGLAGVVYYASYIVSSVTQITYAGTSVFIIVSMFYSVMAAMDLSKAVIAAKRGFRPATDLFRLLERVATEPQTGEDIHNVDGNISFDSCVFGVKATSPISFSVPEKTLTVVLPTAANTHTSYGNYFAQSIAAVLMRVADPLIGRIRVDKKAIDSVSPHSLRKFVAVIDANPRIFTATIEYNIRYAKPQGTKEEVREALRVSGLANIVRNMPQGLETVVGQTPLSLAMRRKIAIARAYLQNPAIVIIDDLTLFGGMSEGELEVEYALAELVKGRTAICFTPSPILVKKVRIIPPPHLSSSKENLPTH</sequence>
<feature type="chain" id="PRO_5031276764" description="ABC transmembrane type-1 domain-containing protein" evidence="7">
    <location>
        <begin position="28"/>
        <end position="868"/>
    </location>
</feature>
<dbReference type="EMBL" id="HBIB01047824">
    <property type="protein sequence ID" value="CAE0269119.1"/>
    <property type="molecule type" value="Transcribed_RNA"/>
</dbReference>
<dbReference type="SUPFAM" id="SSF52540">
    <property type="entry name" value="P-loop containing nucleoside triphosphate hydrolases"/>
    <property type="match status" value="1"/>
</dbReference>
<dbReference type="AlphaFoldDB" id="A0A7S3GKL2"/>
<dbReference type="InterPro" id="IPR027417">
    <property type="entry name" value="P-loop_NTPase"/>
</dbReference>
<feature type="signal peptide" evidence="7">
    <location>
        <begin position="1"/>
        <end position="27"/>
    </location>
</feature>
<dbReference type="PANTHER" id="PTHR24221:SF503">
    <property type="entry name" value="MITOCHONDRIAL POTASSIUM CHANNEL ATP-BINDING SUBUNIT"/>
    <property type="match status" value="1"/>
</dbReference>
<feature type="domain" description="ABC transmembrane type-1" evidence="8">
    <location>
        <begin position="311"/>
        <end position="631"/>
    </location>
</feature>
<dbReference type="PROSITE" id="PS50929">
    <property type="entry name" value="ABC_TM1F"/>
    <property type="match status" value="1"/>
</dbReference>
<comment type="subcellular location">
    <subcellularLocation>
        <location evidence="1">Membrane</location>
        <topology evidence="1">Multi-pass membrane protein</topology>
    </subcellularLocation>
</comment>
<keyword evidence="7" id="KW-0732">Signal</keyword>
<feature type="transmembrane region" description="Helical" evidence="6">
    <location>
        <begin position="447"/>
        <end position="469"/>
    </location>
</feature>
<name>A0A7S3GKL2_9EUKA</name>
<keyword evidence="3 6" id="KW-1133">Transmembrane helix</keyword>
<gene>
    <name evidence="9" type="ORF">PBIL07802_LOCUS31472</name>
</gene>
<feature type="region of interest" description="Disordered" evidence="5">
    <location>
        <begin position="91"/>
        <end position="117"/>
    </location>
</feature>
<dbReference type="GO" id="GO:0140359">
    <property type="term" value="F:ABC-type transporter activity"/>
    <property type="evidence" value="ECO:0007669"/>
    <property type="project" value="InterPro"/>
</dbReference>
<evidence type="ECO:0000256" key="3">
    <source>
        <dbReference type="ARBA" id="ARBA00022989"/>
    </source>
</evidence>
<reference evidence="9" key="1">
    <citation type="submission" date="2021-01" db="EMBL/GenBank/DDBJ databases">
        <authorList>
            <person name="Corre E."/>
            <person name="Pelletier E."/>
            <person name="Niang G."/>
            <person name="Scheremetjew M."/>
            <person name="Finn R."/>
            <person name="Kale V."/>
            <person name="Holt S."/>
            <person name="Cochrane G."/>
            <person name="Meng A."/>
            <person name="Brown T."/>
            <person name="Cohen L."/>
        </authorList>
    </citation>
    <scope>NUCLEOTIDE SEQUENCE</scope>
    <source>
        <strain evidence="9">NIES-2562</strain>
    </source>
</reference>
<dbReference type="PANTHER" id="PTHR24221">
    <property type="entry name" value="ATP-BINDING CASSETTE SUB-FAMILY B"/>
    <property type="match status" value="1"/>
</dbReference>
<evidence type="ECO:0000256" key="2">
    <source>
        <dbReference type="ARBA" id="ARBA00022692"/>
    </source>
</evidence>
<dbReference type="GO" id="GO:0016887">
    <property type="term" value="F:ATP hydrolysis activity"/>
    <property type="evidence" value="ECO:0007669"/>
    <property type="project" value="InterPro"/>
</dbReference>
<protein>
    <recommendedName>
        <fullName evidence="8">ABC transmembrane type-1 domain-containing protein</fullName>
    </recommendedName>
</protein>
<evidence type="ECO:0000256" key="7">
    <source>
        <dbReference type="SAM" id="SignalP"/>
    </source>
</evidence>
<evidence type="ECO:0000256" key="4">
    <source>
        <dbReference type="ARBA" id="ARBA00023136"/>
    </source>
</evidence>